<dbReference type="InterPro" id="IPR036928">
    <property type="entry name" value="AS_sf"/>
</dbReference>
<comment type="caution">
    <text evidence="1">The sequence shown here is derived from an EMBL/GenBank/DDBJ whole genome shotgun (WGS) entry which is preliminary data.</text>
</comment>
<gene>
    <name evidence="1" type="ORF">CP500_006010</name>
</gene>
<evidence type="ECO:0008006" key="3">
    <source>
        <dbReference type="Google" id="ProtNLM"/>
    </source>
</evidence>
<dbReference type="Gene3D" id="3.90.1300.10">
    <property type="entry name" value="Amidase signature (AS) domain"/>
    <property type="match status" value="1"/>
</dbReference>
<dbReference type="EMBL" id="NXIB02000023">
    <property type="protein sequence ID" value="PHX56337.1"/>
    <property type="molecule type" value="Genomic_DNA"/>
</dbReference>
<dbReference type="AlphaFoldDB" id="A0A2G4F4C5"/>
<dbReference type="OrthoDB" id="9811471at2"/>
<keyword evidence="2" id="KW-1185">Reference proteome</keyword>
<dbReference type="SUPFAM" id="SSF75304">
    <property type="entry name" value="Amidase signature (AS) enzymes"/>
    <property type="match status" value="1"/>
</dbReference>
<dbReference type="Proteomes" id="UP000226442">
    <property type="component" value="Unassembled WGS sequence"/>
</dbReference>
<reference evidence="1" key="1">
    <citation type="submission" date="2017-10" db="EMBL/GenBank/DDBJ databases">
        <title>Draft genome sequence of the planktic cyanobacteria Tychonema bourrellyi isolated from alpine lentic freshwater.</title>
        <authorList>
            <person name="Tett A."/>
            <person name="Armanini F."/>
            <person name="Asnicar F."/>
            <person name="Boscaini A."/>
            <person name="Pasolli E."/>
            <person name="Zolfo M."/>
            <person name="Donati C."/>
            <person name="Salmaso N."/>
            <person name="Segata N."/>
        </authorList>
    </citation>
    <scope>NUCLEOTIDE SEQUENCE</scope>
    <source>
        <strain evidence="1">FEM_GT703</strain>
    </source>
</reference>
<sequence length="112" mass="11635">MNADVFLDKADAVADGYFATWTEPEAMDAVEIVAKALTNVLNCGVQAEKATTNPPKIGGLGTVSIPESDRARALSLPLGVQIIGTPYSEAVILRVAAVLEAQGVVSAKSIDH</sequence>
<proteinExistence type="predicted"/>
<accession>A0A2G4F4C5</accession>
<organism evidence="1 2">
    <name type="scientific">Tychonema bourrellyi FEM_GT703</name>
    <dbReference type="NCBI Taxonomy" id="2040638"/>
    <lineage>
        <taxon>Bacteria</taxon>
        <taxon>Bacillati</taxon>
        <taxon>Cyanobacteriota</taxon>
        <taxon>Cyanophyceae</taxon>
        <taxon>Oscillatoriophycideae</taxon>
        <taxon>Oscillatoriales</taxon>
        <taxon>Microcoleaceae</taxon>
        <taxon>Tychonema</taxon>
    </lineage>
</organism>
<name>A0A2G4F4C5_9CYAN</name>
<dbReference type="RefSeq" id="WP_096830075.1">
    <property type="nucleotide sequence ID" value="NZ_NXIB02000023.1"/>
</dbReference>
<protein>
    <recommendedName>
        <fullName evidence="3">Amidase</fullName>
    </recommendedName>
</protein>
<evidence type="ECO:0000313" key="1">
    <source>
        <dbReference type="EMBL" id="PHX56337.1"/>
    </source>
</evidence>
<evidence type="ECO:0000313" key="2">
    <source>
        <dbReference type="Proteomes" id="UP000226442"/>
    </source>
</evidence>